<dbReference type="PANTHER" id="PTHR12805">
    <property type="entry name" value="KIN17 KIN, ANTIGENIC DETERMINANT OF RECA PROTEIN HOMOLOG"/>
    <property type="match status" value="1"/>
</dbReference>
<feature type="compositionally biased region" description="Basic and acidic residues" evidence="5">
    <location>
        <begin position="230"/>
        <end position="248"/>
    </location>
</feature>
<dbReference type="InterPro" id="IPR014722">
    <property type="entry name" value="Rib_uL2_dom2"/>
</dbReference>
<dbReference type="InterPro" id="IPR037321">
    <property type="entry name" value="KIN17-like"/>
</dbReference>
<dbReference type="Pfam" id="PF10357">
    <property type="entry name" value="WH_KIN17"/>
    <property type="match status" value="1"/>
</dbReference>
<dbReference type="GO" id="GO:0005634">
    <property type="term" value="C:nucleus"/>
    <property type="evidence" value="ECO:0007669"/>
    <property type="project" value="TreeGrafter"/>
</dbReference>
<keyword evidence="4" id="KW-0862">Zinc</keyword>
<dbReference type="GO" id="GO:0006974">
    <property type="term" value="P:DNA damage response"/>
    <property type="evidence" value="ECO:0007669"/>
    <property type="project" value="TreeGrafter"/>
</dbReference>
<dbReference type="GO" id="GO:0003690">
    <property type="term" value="F:double-stranded DNA binding"/>
    <property type="evidence" value="ECO:0007669"/>
    <property type="project" value="TreeGrafter"/>
</dbReference>
<organism evidence="7 8">
    <name type="scientific">Oopsacas minuta</name>
    <dbReference type="NCBI Taxonomy" id="111878"/>
    <lineage>
        <taxon>Eukaryota</taxon>
        <taxon>Metazoa</taxon>
        <taxon>Porifera</taxon>
        <taxon>Hexactinellida</taxon>
        <taxon>Hexasterophora</taxon>
        <taxon>Lyssacinosida</taxon>
        <taxon>Leucopsacidae</taxon>
        <taxon>Oopsacas</taxon>
    </lineage>
</organism>
<dbReference type="SMART" id="SM01253">
    <property type="entry name" value="Kin17_mid"/>
    <property type="match status" value="1"/>
</dbReference>
<dbReference type="AlphaFoldDB" id="A0AAV7KI81"/>
<dbReference type="CDD" id="cd13155">
    <property type="entry name" value="KOW_KIN17"/>
    <property type="match status" value="1"/>
</dbReference>
<dbReference type="FunFam" id="2.30.30.30:FF:000021">
    <property type="entry name" value="DNA/RNA-binding protein KIN17, putative"/>
    <property type="match status" value="1"/>
</dbReference>
<evidence type="ECO:0000256" key="1">
    <source>
        <dbReference type="ARBA" id="ARBA00008517"/>
    </source>
</evidence>
<comment type="similarity">
    <text evidence="1">Belongs to the KIN17 family.</text>
</comment>
<dbReference type="Pfam" id="PF18131">
    <property type="entry name" value="KN17_SH3"/>
    <property type="match status" value="1"/>
</dbReference>
<keyword evidence="3" id="KW-0863">Zinc-finger</keyword>
<protein>
    <submittedName>
        <fullName evidence="7">DNA/RNA-binding protein KIN17</fullName>
    </submittedName>
</protein>
<dbReference type="Gene3D" id="2.30.30.140">
    <property type="match status" value="1"/>
</dbReference>
<comment type="caution">
    <text evidence="7">The sequence shown here is derived from an EMBL/GenBank/DDBJ whole genome shotgun (WGS) entry which is preliminary data.</text>
</comment>
<dbReference type="InterPro" id="IPR019447">
    <property type="entry name" value="DNA/RNA-bd_Kin17_WH-like_dom"/>
</dbReference>
<dbReference type="InterPro" id="IPR041995">
    <property type="entry name" value="KOW_KIN17"/>
</dbReference>
<accession>A0AAV7KI81</accession>
<evidence type="ECO:0000256" key="2">
    <source>
        <dbReference type="ARBA" id="ARBA00022723"/>
    </source>
</evidence>
<dbReference type="Gene3D" id="1.10.10.2030">
    <property type="entry name" value="DNA/RNA-binding protein Kin17, conserved domain"/>
    <property type="match status" value="1"/>
</dbReference>
<name>A0AAV7KI81_9METZ</name>
<reference evidence="7 8" key="1">
    <citation type="journal article" date="2023" name="BMC Biol.">
        <title>The compact genome of the sponge Oopsacas minuta (Hexactinellida) is lacking key metazoan core genes.</title>
        <authorList>
            <person name="Santini S."/>
            <person name="Schenkelaars Q."/>
            <person name="Jourda C."/>
            <person name="Duchesne M."/>
            <person name="Belahbib H."/>
            <person name="Rocher C."/>
            <person name="Selva M."/>
            <person name="Riesgo A."/>
            <person name="Vervoort M."/>
            <person name="Leys S.P."/>
            <person name="Kodjabachian L."/>
            <person name="Le Bivic A."/>
            <person name="Borchiellini C."/>
            <person name="Claverie J.M."/>
            <person name="Renard E."/>
        </authorList>
    </citation>
    <scope>NUCLEOTIDE SEQUENCE [LARGE SCALE GENOMIC DNA]</scope>
    <source>
        <strain evidence="7">SPO-2</strain>
    </source>
</reference>
<gene>
    <name evidence="7" type="ORF">LOD99_13809</name>
</gene>
<dbReference type="Pfam" id="PF25095">
    <property type="entry name" value="C2H2-zf_KIN17"/>
    <property type="match status" value="1"/>
</dbReference>
<dbReference type="InterPro" id="IPR056767">
    <property type="entry name" value="C2H2-Znf_KIN17"/>
</dbReference>
<dbReference type="InterPro" id="IPR038254">
    <property type="entry name" value="KIN17_WH-like_sf"/>
</dbReference>
<dbReference type="Gene3D" id="2.30.30.30">
    <property type="match status" value="1"/>
</dbReference>
<evidence type="ECO:0000313" key="8">
    <source>
        <dbReference type="Proteomes" id="UP001165289"/>
    </source>
</evidence>
<dbReference type="GO" id="GO:0006260">
    <property type="term" value="P:DNA replication"/>
    <property type="evidence" value="ECO:0007669"/>
    <property type="project" value="TreeGrafter"/>
</dbReference>
<dbReference type="Proteomes" id="UP001165289">
    <property type="component" value="Unassembled WGS sequence"/>
</dbReference>
<feature type="region of interest" description="Disordered" evidence="5">
    <location>
        <begin position="209"/>
        <end position="256"/>
    </location>
</feature>
<sequence length="396" mass="45807">MPKHDFLTPKAISNRIKAKGLQKLRWYCQMCQKQCRDENGFKCHVTSESHQRQLLLVAENPYKYTDQFSREFLANFLDILRKQYGTRRVLANTVYQSYIADRNHLHMNSTRWMTLGSLCKWLGREGICKVDETSRGWNIAYVDRDPATIERQSRLKKKEKLETDDEEKTAKFIEQQVARAAINPPSDPGYTELLREEEDGKIQFSMDTKMLSTQSQPQLPTLPNPLQSADKIKDTPKPSRSRDREPSETRSISKRPKISALDEIKSIEEKRRENKNRFDHWLHKGIVVKINTKLLGENYFKKKGVVVDLEDKFIALVKMIDSGDVLKMDQIYLETVIPNIGRDVLIVNGANRGSNGKIMRVCPESFSVDVEMLDGVLIGTVVKQLEYEDVCKLHKE</sequence>
<evidence type="ECO:0000259" key="6">
    <source>
        <dbReference type="SMART" id="SM01253"/>
    </source>
</evidence>
<dbReference type="SUPFAM" id="SSF57667">
    <property type="entry name" value="beta-beta-alpha zinc fingers"/>
    <property type="match status" value="1"/>
</dbReference>
<evidence type="ECO:0000256" key="4">
    <source>
        <dbReference type="ARBA" id="ARBA00022833"/>
    </source>
</evidence>
<dbReference type="GO" id="GO:0008270">
    <property type="term" value="F:zinc ion binding"/>
    <property type="evidence" value="ECO:0007669"/>
    <property type="project" value="UniProtKB-KW"/>
</dbReference>
<feature type="domain" description="DNA/RNA-binding protein Kin17 WH-like" evidence="6">
    <location>
        <begin position="52"/>
        <end position="178"/>
    </location>
</feature>
<dbReference type="InterPro" id="IPR041330">
    <property type="entry name" value="KN17_SH3"/>
</dbReference>
<proteinExistence type="inferred from homology"/>
<evidence type="ECO:0000256" key="5">
    <source>
        <dbReference type="SAM" id="MobiDB-lite"/>
    </source>
</evidence>
<dbReference type="FunFam" id="1.10.10.2030:FF:000001">
    <property type="entry name" value="DNA/RNA-binding protein KIN17, putative"/>
    <property type="match status" value="1"/>
</dbReference>
<dbReference type="InterPro" id="IPR036236">
    <property type="entry name" value="Znf_C2H2_sf"/>
</dbReference>
<evidence type="ECO:0000256" key="3">
    <source>
        <dbReference type="ARBA" id="ARBA00022771"/>
    </source>
</evidence>
<keyword evidence="8" id="KW-1185">Reference proteome</keyword>
<evidence type="ECO:0000313" key="7">
    <source>
        <dbReference type="EMBL" id="KAI6661087.1"/>
    </source>
</evidence>
<dbReference type="PANTHER" id="PTHR12805:SF0">
    <property type="entry name" value="DNA_RNA-BINDING PROTEIN KIN17"/>
    <property type="match status" value="1"/>
</dbReference>
<dbReference type="Pfam" id="PF25092">
    <property type="entry name" value="SH3_KIN17_C"/>
    <property type="match status" value="1"/>
</dbReference>
<keyword evidence="2" id="KW-0479">Metal-binding</keyword>
<dbReference type="EMBL" id="JAKMXF010000022">
    <property type="protein sequence ID" value="KAI6661087.1"/>
    <property type="molecule type" value="Genomic_DNA"/>
</dbReference>
<feature type="compositionally biased region" description="Low complexity" evidence="5">
    <location>
        <begin position="211"/>
        <end position="228"/>
    </location>
</feature>